<dbReference type="Proteomes" id="UP000759537">
    <property type="component" value="Unassembled WGS sequence"/>
</dbReference>
<accession>A0A9P5TCM2</accession>
<evidence type="ECO:0000313" key="2">
    <source>
        <dbReference type="Proteomes" id="UP000759537"/>
    </source>
</evidence>
<protein>
    <submittedName>
        <fullName evidence="1">Uncharacterized protein</fullName>
    </submittedName>
</protein>
<sequence length="152" mass="16761">MKKGSTVRARRIAVMAPNVICSSSIARIYSSDEGAYFFVTRACCGDCPLPLPGPSGRTSFCPWLSFPQLITSSTPPRMGEPAQPPRQNVDPSPLQANCLHLGIPCWQPVHRHRTAIPFILLMPYDLGIFTDLLYVRGGKSAYSICFFKSRNA</sequence>
<gene>
    <name evidence="1" type="ORF">DFH94DRAFT_644510</name>
</gene>
<organism evidence="1 2">
    <name type="scientific">Russula ochroleuca</name>
    <dbReference type="NCBI Taxonomy" id="152965"/>
    <lineage>
        <taxon>Eukaryota</taxon>
        <taxon>Fungi</taxon>
        <taxon>Dikarya</taxon>
        <taxon>Basidiomycota</taxon>
        <taxon>Agaricomycotina</taxon>
        <taxon>Agaricomycetes</taxon>
        <taxon>Russulales</taxon>
        <taxon>Russulaceae</taxon>
        <taxon>Russula</taxon>
    </lineage>
</organism>
<dbReference type="EMBL" id="WHVB01000003">
    <property type="protein sequence ID" value="KAF8485175.1"/>
    <property type="molecule type" value="Genomic_DNA"/>
</dbReference>
<proteinExistence type="predicted"/>
<reference evidence="1" key="1">
    <citation type="submission" date="2019-10" db="EMBL/GenBank/DDBJ databases">
        <authorList>
            <consortium name="DOE Joint Genome Institute"/>
            <person name="Kuo A."/>
            <person name="Miyauchi S."/>
            <person name="Kiss E."/>
            <person name="Drula E."/>
            <person name="Kohler A."/>
            <person name="Sanchez-Garcia M."/>
            <person name="Andreopoulos B."/>
            <person name="Barry K.W."/>
            <person name="Bonito G."/>
            <person name="Buee M."/>
            <person name="Carver A."/>
            <person name="Chen C."/>
            <person name="Cichocki N."/>
            <person name="Clum A."/>
            <person name="Culley D."/>
            <person name="Crous P.W."/>
            <person name="Fauchery L."/>
            <person name="Girlanda M."/>
            <person name="Hayes R."/>
            <person name="Keri Z."/>
            <person name="LaButti K."/>
            <person name="Lipzen A."/>
            <person name="Lombard V."/>
            <person name="Magnuson J."/>
            <person name="Maillard F."/>
            <person name="Morin E."/>
            <person name="Murat C."/>
            <person name="Nolan M."/>
            <person name="Ohm R."/>
            <person name="Pangilinan J."/>
            <person name="Pereira M."/>
            <person name="Perotto S."/>
            <person name="Peter M."/>
            <person name="Riley R."/>
            <person name="Sitrit Y."/>
            <person name="Stielow B."/>
            <person name="Szollosi G."/>
            <person name="Zifcakova L."/>
            <person name="Stursova M."/>
            <person name="Spatafora J.W."/>
            <person name="Tedersoo L."/>
            <person name="Vaario L.-M."/>
            <person name="Yamada A."/>
            <person name="Yan M."/>
            <person name="Wang P."/>
            <person name="Xu J."/>
            <person name="Bruns T."/>
            <person name="Baldrian P."/>
            <person name="Vilgalys R."/>
            <person name="Henrissat B."/>
            <person name="Grigoriev I.V."/>
            <person name="Hibbett D."/>
            <person name="Nagy L.G."/>
            <person name="Martin F.M."/>
        </authorList>
    </citation>
    <scope>NUCLEOTIDE SEQUENCE</scope>
    <source>
        <strain evidence="1">Prilba</strain>
    </source>
</reference>
<name>A0A9P5TCM2_9AGAM</name>
<reference evidence="1" key="2">
    <citation type="journal article" date="2020" name="Nat. Commun.">
        <title>Large-scale genome sequencing of mycorrhizal fungi provides insights into the early evolution of symbiotic traits.</title>
        <authorList>
            <person name="Miyauchi S."/>
            <person name="Kiss E."/>
            <person name="Kuo A."/>
            <person name="Drula E."/>
            <person name="Kohler A."/>
            <person name="Sanchez-Garcia M."/>
            <person name="Morin E."/>
            <person name="Andreopoulos B."/>
            <person name="Barry K.W."/>
            <person name="Bonito G."/>
            <person name="Buee M."/>
            <person name="Carver A."/>
            <person name="Chen C."/>
            <person name="Cichocki N."/>
            <person name="Clum A."/>
            <person name="Culley D."/>
            <person name="Crous P.W."/>
            <person name="Fauchery L."/>
            <person name="Girlanda M."/>
            <person name="Hayes R.D."/>
            <person name="Keri Z."/>
            <person name="LaButti K."/>
            <person name="Lipzen A."/>
            <person name="Lombard V."/>
            <person name="Magnuson J."/>
            <person name="Maillard F."/>
            <person name="Murat C."/>
            <person name="Nolan M."/>
            <person name="Ohm R.A."/>
            <person name="Pangilinan J."/>
            <person name="Pereira M.F."/>
            <person name="Perotto S."/>
            <person name="Peter M."/>
            <person name="Pfister S."/>
            <person name="Riley R."/>
            <person name="Sitrit Y."/>
            <person name="Stielow J.B."/>
            <person name="Szollosi G."/>
            <person name="Zifcakova L."/>
            <person name="Stursova M."/>
            <person name="Spatafora J.W."/>
            <person name="Tedersoo L."/>
            <person name="Vaario L.M."/>
            <person name="Yamada A."/>
            <person name="Yan M."/>
            <person name="Wang P."/>
            <person name="Xu J."/>
            <person name="Bruns T."/>
            <person name="Baldrian P."/>
            <person name="Vilgalys R."/>
            <person name="Dunand C."/>
            <person name="Henrissat B."/>
            <person name="Grigoriev I.V."/>
            <person name="Hibbett D."/>
            <person name="Nagy L.G."/>
            <person name="Martin F.M."/>
        </authorList>
    </citation>
    <scope>NUCLEOTIDE SEQUENCE</scope>
    <source>
        <strain evidence="1">Prilba</strain>
    </source>
</reference>
<comment type="caution">
    <text evidence="1">The sequence shown here is derived from an EMBL/GenBank/DDBJ whole genome shotgun (WGS) entry which is preliminary data.</text>
</comment>
<dbReference type="AlphaFoldDB" id="A0A9P5TCM2"/>
<keyword evidence="2" id="KW-1185">Reference proteome</keyword>
<evidence type="ECO:0000313" key="1">
    <source>
        <dbReference type="EMBL" id="KAF8485175.1"/>
    </source>
</evidence>